<dbReference type="Gene3D" id="2.40.110.10">
    <property type="entry name" value="Butyryl-CoA Dehydrogenase, subunit A, domain 2"/>
    <property type="match status" value="1"/>
</dbReference>
<protein>
    <submittedName>
        <fullName evidence="5">Alkylation response protein AidB-like acyl-CoA dehydrogenase</fullName>
    </submittedName>
</protein>
<feature type="domain" description="Acyl-CoA dehydrogenase/oxidase N-terminal" evidence="3">
    <location>
        <begin position="31"/>
        <end position="112"/>
    </location>
</feature>
<evidence type="ECO:0000256" key="2">
    <source>
        <dbReference type="ARBA" id="ARBA00023002"/>
    </source>
</evidence>
<dbReference type="InterPro" id="IPR009100">
    <property type="entry name" value="AcylCoA_DH/oxidase_NM_dom_sf"/>
</dbReference>
<keyword evidence="2" id="KW-0560">Oxidoreductase</keyword>
<proteinExistence type="predicted"/>
<keyword evidence="6" id="KW-1185">Reference proteome</keyword>
<dbReference type="RefSeq" id="WP_121006596.1">
    <property type="nucleotide sequence ID" value="NZ_RBXO01000001.1"/>
</dbReference>
<dbReference type="SUPFAM" id="SSF56645">
    <property type="entry name" value="Acyl-CoA dehydrogenase NM domain-like"/>
    <property type="match status" value="1"/>
</dbReference>
<evidence type="ECO:0000313" key="5">
    <source>
        <dbReference type="EMBL" id="RKT54771.1"/>
    </source>
</evidence>
<feature type="domain" description="Acyl-CoA dehydrogenase C-terminal" evidence="4">
    <location>
        <begin position="242"/>
        <end position="379"/>
    </location>
</feature>
<dbReference type="PIRSF" id="PIRSF016578">
    <property type="entry name" value="HsaA"/>
    <property type="match status" value="1"/>
</dbReference>
<sequence length="405" mass="44174">MTTSAQDTWSTRPTTDAEWLARAREVAALLSTDAVARDRAGATPHAEVRLLKDSGLVTLLGPVEHGGGGQNWTTAYRVIREVSSGDGSIGQLIGYHYLWFWAARLVGTPEQVAAVEEQATRERWFFGGAVNPRDDDLVITEDGDELVFNGRKSFSTGSKVSDVTVLEGVLEGTDKHVFAIVPSHQDGIVFADDWDNLGQRLTESGGVRVEGVRVPWSQAAGYVDKEFRPRVYNTLNVPLIQLVFANLYLGIASAALTTAAAYTRDRTRPWPYTPDVKGSAVEEFHVLETYGDLQAKLWAAEALAERAAALIEAVNAHPDEVTARERGEAAVVVAAAKQRAVDVGLEIGSRVFEVTGARATASSVGLDIFWRNIRTHSLHDPIAHKRAEVGRYALLGEIPEPTWYT</sequence>
<organism evidence="5 6">
    <name type="scientific">Saccharothrix australiensis</name>
    <dbReference type="NCBI Taxonomy" id="2072"/>
    <lineage>
        <taxon>Bacteria</taxon>
        <taxon>Bacillati</taxon>
        <taxon>Actinomycetota</taxon>
        <taxon>Actinomycetes</taxon>
        <taxon>Pseudonocardiales</taxon>
        <taxon>Pseudonocardiaceae</taxon>
        <taxon>Saccharothrix</taxon>
    </lineage>
</organism>
<dbReference type="Gene3D" id="1.10.540.10">
    <property type="entry name" value="Acyl-CoA dehydrogenase/oxidase, N-terminal domain"/>
    <property type="match status" value="1"/>
</dbReference>
<evidence type="ECO:0000259" key="3">
    <source>
        <dbReference type="Pfam" id="PF02771"/>
    </source>
</evidence>
<accession>A0A495VZ98</accession>
<dbReference type="AlphaFoldDB" id="A0A495VZ98"/>
<dbReference type="Pfam" id="PF02771">
    <property type="entry name" value="Acyl-CoA_dh_N"/>
    <property type="match status" value="1"/>
</dbReference>
<dbReference type="PANTHER" id="PTHR43884:SF12">
    <property type="entry name" value="ISOVALERYL-COA DEHYDROGENASE, MITOCHONDRIAL-RELATED"/>
    <property type="match status" value="1"/>
</dbReference>
<evidence type="ECO:0000313" key="6">
    <source>
        <dbReference type="Proteomes" id="UP000282084"/>
    </source>
</evidence>
<dbReference type="GO" id="GO:0006552">
    <property type="term" value="P:L-leucine catabolic process"/>
    <property type="evidence" value="ECO:0007669"/>
    <property type="project" value="TreeGrafter"/>
</dbReference>
<dbReference type="GO" id="GO:0008470">
    <property type="term" value="F:3-methylbutanoyl-CoA dehydrogenase activity"/>
    <property type="evidence" value="ECO:0007669"/>
    <property type="project" value="TreeGrafter"/>
</dbReference>
<keyword evidence="1" id="KW-0285">Flavoprotein</keyword>
<dbReference type="InterPro" id="IPR013786">
    <property type="entry name" value="AcylCoA_DH/ox_N"/>
</dbReference>
<dbReference type="InterPro" id="IPR036250">
    <property type="entry name" value="AcylCo_DH-like_C"/>
</dbReference>
<dbReference type="SUPFAM" id="SSF47203">
    <property type="entry name" value="Acyl-CoA dehydrogenase C-terminal domain-like"/>
    <property type="match status" value="1"/>
</dbReference>
<dbReference type="GO" id="GO:0050660">
    <property type="term" value="F:flavin adenine dinucleotide binding"/>
    <property type="evidence" value="ECO:0007669"/>
    <property type="project" value="InterPro"/>
</dbReference>
<gene>
    <name evidence="5" type="ORF">C8E97_3420</name>
</gene>
<comment type="caution">
    <text evidence="5">The sequence shown here is derived from an EMBL/GenBank/DDBJ whole genome shotgun (WGS) entry which is preliminary data.</text>
</comment>
<name>A0A495VZ98_9PSEU</name>
<dbReference type="Pfam" id="PF08028">
    <property type="entry name" value="Acyl-CoA_dh_2"/>
    <property type="match status" value="1"/>
</dbReference>
<dbReference type="InterPro" id="IPR037069">
    <property type="entry name" value="AcylCoA_DH/ox_N_sf"/>
</dbReference>
<evidence type="ECO:0000256" key="1">
    <source>
        <dbReference type="ARBA" id="ARBA00022630"/>
    </source>
</evidence>
<dbReference type="PANTHER" id="PTHR43884">
    <property type="entry name" value="ACYL-COA DEHYDROGENASE"/>
    <property type="match status" value="1"/>
</dbReference>
<reference evidence="5 6" key="1">
    <citation type="submission" date="2018-10" db="EMBL/GenBank/DDBJ databases">
        <title>Sequencing the genomes of 1000 actinobacteria strains.</title>
        <authorList>
            <person name="Klenk H.-P."/>
        </authorList>
    </citation>
    <scope>NUCLEOTIDE SEQUENCE [LARGE SCALE GENOMIC DNA]</scope>
    <source>
        <strain evidence="5 6">DSM 43800</strain>
    </source>
</reference>
<dbReference type="OrthoDB" id="571684at2"/>
<dbReference type="InterPro" id="IPR013107">
    <property type="entry name" value="Acyl-CoA_DH_C"/>
</dbReference>
<dbReference type="Proteomes" id="UP000282084">
    <property type="component" value="Unassembled WGS sequence"/>
</dbReference>
<dbReference type="FunFam" id="1.10.540.10:FF:000025">
    <property type="entry name" value="Related to Dibenzothiophene desulfurization enzyme C"/>
    <property type="match status" value="1"/>
</dbReference>
<dbReference type="EMBL" id="RBXO01000001">
    <property type="protein sequence ID" value="RKT54771.1"/>
    <property type="molecule type" value="Genomic_DNA"/>
</dbReference>
<evidence type="ECO:0000259" key="4">
    <source>
        <dbReference type="Pfam" id="PF08028"/>
    </source>
</evidence>
<dbReference type="Gene3D" id="1.20.140.10">
    <property type="entry name" value="Butyryl-CoA Dehydrogenase, subunit A, domain 3"/>
    <property type="match status" value="1"/>
</dbReference>
<dbReference type="InterPro" id="IPR046373">
    <property type="entry name" value="Acyl-CoA_Oxase/DH_mid-dom_sf"/>
</dbReference>
<dbReference type="FunFam" id="2.40.110.10:FF:000020">
    <property type="entry name" value="Putative acyl-CoA dehydrogenase YdbM"/>
    <property type="match status" value="1"/>
</dbReference>